<keyword evidence="3" id="KW-0378">Hydrolase</keyword>
<dbReference type="Gene3D" id="3.40.50.1820">
    <property type="entry name" value="alpha/beta hydrolase"/>
    <property type="match status" value="1"/>
</dbReference>
<organism evidence="3 4">
    <name type="scientific">Tetragenococcus koreensis</name>
    <dbReference type="NCBI Taxonomy" id="290335"/>
    <lineage>
        <taxon>Bacteria</taxon>
        <taxon>Bacillati</taxon>
        <taxon>Bacillota</taxon>
        <taxon>Bacilli</taxon>
        <taxon>Lactobacillales</taxon>
        <taxon>Enterococcaceae</taxon>
        <taxon>Tetragenococcus</taxon>
    </lineage>
</organism>
<dbReference type="InterPro" id="IPR051044">
    <property type="entry name" value="MAG_DAG_Lipase"/>
</dbReference>
<accession>A0AAN4UBN3</accession>
<dbReference type="Proteomes" id="UP000886607">
    <property type="component" value="Unassembled WGS sequence"/>
</dbReference>
<protein>
    <submittedName>
        <fullName evidence="3">Alpha/beta hydrolase</fullName>
    </submittedName>
</protein>
<name>A0AAN4UBN3_9ENTE</name>
<evidence type="ECO:0000313" key="2">
    <source>
        <dbReference type="EMBL" id="GEQ48656.1"/>
    </source>
</evidence>
<sequence>MKKKKTIVRRDLLGLGLVSYLLFRNQPETIVLKETVPEKTVPSSLEQIMQEDVYLIADDGLPLALTVFQPKNRNIKAVVQVVHGILEHRLRYQHFASFLAKNGFAVVLSDNRGHGDSVDNKNPLGQMPSVKRMLNDQLKITQFINDRFPDLSVYLYGHSYGSVLARLYLQKNDLNIAKLLMTGTAQYEKKAKYGVVFALFADLLAGKQSYSWVLKKLSNFGSTDKTWLTNDEVQVEKALRDPRMLPGYNNIGVTTIWESVRRLKDVGLFTCQNPELPILSVTGAEDVAITGGKKGLLDTKRTLLQIGYQNVEMLDFPDMKHEVIHEINQDLVYQTILDFFDE</sequence>
<proteinExistence type="predicted"/>
<reference evidence="3" key="2">
    <citation type="journal article" date="2020" name="Int. Dairy J.">
        <title>Lactic acid bacterial diversity in Brie cheese focusing on salt concentration and pH of isolation medium and characterisation of halophilic and alkaliphilic lactic acid bacterial isolates.</title>
        <authorList>
            <person name="Unno R."/>
            <person name="Matsutani M."/>
            <person name="Suzuki T."/>
            <person name="Kodama K."/>
            <person name="Matsushita H."/>
            <person name="Yamasato K."/>
            <person name="Koizumi Y."/>
            <person name="Ishikawa M."/>
        </authorList>
    </citation>
    <scope>NUCLEOTIDE SEQUENCE</scope>
    <source>
        <strain evidence="3">7C1</strain>
        <strain evidence="2">8C4</strain>
    </source>
</reference>
<dbReference type="InterPro" id="IPR029058">
    <property type="entry name" value="AB_hydrolase_fold"/>
</dbReference>
<evidence type="ECO:0000259" key="1">
    <source>
        <dbReference type="Pfam" id="PF12146"/>
    </source>
</evidence>
<dbReference type="AlphaFoldDB" id="A0AAN4UBN3"/>
<dbReference type="InterPro" id="IPR022742">
    <property type="entry name" value="Hydrolase_4"/>
</dbReference>
<keyword evidence="5" id="KW-1185">Reference proteome</keyword>
<gene>
    <name evidence="2" type="ORF">TK11N_05080</name>
    <name evidence="3" type="ORF">TK2N_05080</name>
</gene>
<evidence type="ECO:0000313" key="5">
    <source>
        <dbReference type="Proteomes" id="UP000886607"/>
    </source>
</evidence>
<dbReference type="Proteomes" id="UP000886597">
    <property type="component" value="Unassembled WGS sequence"/>
</dbReference>
<dbReference type="Pfam" id="PF12146">
    <property type="entry name" value="Hydrolase_4"/>
    <property type="match status" value="1"/>
</dbReference>
<reference evidence="3" key="1">
    <citation type="submission" date="2019-08" db="EMBL/GenBank/DDBJ databases">
        <authorList>
            <person name="Ishikawa M."/>
            <person name="Suzuki T."/>
            <person name="Matsutani M."/>
        </authorList>
    </citation>
    <scope>NUCLEOTIDE SEQUENCE</scope>
    <source>
        <strain evidence="3">7C1</strain>
        <strain evidence="2">8C4</strain>
    </source>
</reference>
<dbReference type="GO" id="GO:0016787">
    <property type="term" value="F:hydrolase activity"/>
    <property type="evidence" value="ECO:0007669"/>
    <property type="project" value="UniProtKB-KW"/>
</dbReference>
<dbReference type="EMBL" id="BKBO01000005">
    <property type="protein sequence ID" value="GEQ48656.1"/>
    <property type="molecule type" value="Genomic_DNA"/>
</dbReference>
<dbReference type="EMBL" id="BKBQ01000005">
    <property type="protein sequence ID" value="GEQ53664.1"/>
    <property type="molecule type" value="Genomic_DNA"/>
</dbReference>
<dbReference type="SUPFAM" id="SSF53474">
    <property type="entry name" value="alpha/beta-Hydrolases"/>
    <property type="match status" value="1"/>
</dbReference>
<evidence type="ECO:0000313" key="4">
    <source>
        <dbReference type="Proteomes" id="UP000886597"/>
    </source>
</evidence>
<evidence type="ECO:0000313" key="3">
    <source>
        <dbReference type="EMBL" id="GEQ53664.1"/>
    </source>
</evidence>
<dbReference type="PANTHER" id="PTHR11614">
    <property type="entry name" value="PHOSPHOLIPASE-RELATED"/>
    <property type="match status" value="1"/>
</dbReference>
<feature type="domain" description="Serine aminopeptidase S33" evidence="1">
    <location>
        <begin position="74"/>
        <end position="327"/>
    </location>
</feature>
<comment type="caution">
    <text evidence="3">The sequence shown here is derived from an EMBL/GenBank/DDBJ whole genome shotgun (WGS) entry which is preliminary data.</text>
</comment>
<dbReference type="RefSeq" id="WP_237665520.1">
    <property type="nucleotide sequence ID" value="NZ_BKBO01000005.1"/>
</dbReference>